<evidence type="ECO:0000313" key="2">
    <source>
        <dbReference type="Proteomes" id="UP000664781"/>
    </source>
</evidence>
<reference evidence="1" key="1">
    <citation type="submission" date="2021-03" db="EMBL/GenBank/DDBJ databases">
        <title>Streptomyces strains.</title>
        <authorList>
            <person name="Lund M.B."/>
            <person name="Toerring T."/>
        </authorList>
    </citation>
    <scope>NUCLEOTIDE SEQUENCE</scope>
    <source>
        <strain evidence="1">JCM 4242</strain>
    </source>
</reference>
<sequence length="122" mass="13393">MPSDEDRESRALPVSLYPELDGALLTRFVGALESGDTAGLAPLRAEEATEARRLVRFSRVTVSGAYGAGLDGALWKHPPGEPRPLHGPLLWRRQQARHLHHRLVTGRRPLLPRNPAGLTVVL</sequence>
<proteinExistence type="predicted"/>
<name>A0A939FSB1_9ACTN</name>
<dbReference type="EMBL" id="JAFMOF010000004">
    <property type="protein sequence ID" value="MBO0655939.1"/>
    <property type="molecule type" value="Genomic_DNA"/>
</dbReference>
<accession>A0A939FSB1</accession>
<protein>
    <submittedName>
        <fullName evidence="1">Uncharacterized protein</fullName>
    </submittedName>
</protein>
<gene>
    <name evidence="1" type="ORF">J1792_25170</name>
</gene>
<comment type="caution">
    <text evidence="1">The sequence shown here is derived from an EMBL/GenBank/DDBJ whole genome shotgun (WGS) entry which is preliminary data.</text>
</comment>
<organism evidence="1 2">
    <name type="scientific">Streptomyces triculaminicus</name>
    <dbReference type="NCBI Taxonomy" id="2816232"/>
    <lineage>
        <taxon>Bacteria</taxon>
        <taxon>Bacillati</taxon>
        <taxon>Actinomycetota</taxon>
        <taxon>Actinomycetes</taxon>
        <taxon>Kitasatosporales</taxon>
        <taxon>Streptomycetaceae</taxon>
        <taxon>Streptomyces</taxon>
    </lineage>
</organism>
<keyword evidence="2" id="KW-1185">Reference proteome</keyword>
<evidence type="ECO:0000313" key="1">
    <source>
        <dbReference type="EMBL" id="MBO0655939.1"/>
    </source>
</evidence>
<dbReference type="RefSeq" id="WP_143587818.1">
    <property type="nucleotide sequence ID" value="NZ_JAFMOF010000004.1"/>
</dbReference>
<dbReference type="AlphaFoldDB" id="A0A939FSB1"/>
<dbReference type="Proteomes" id="UP000664781">
    <property type="component" value="Unassembled WGS sequence"/>
</dbReference>